<dbReference type="Proteomes" id="UP000285138">
    <property type="component" value="Unassembled WGS sequence"/>
</dbReference>
<accession>A0A424YEQ6</accession>
<dbReference type="Gene3D" id="3.10.350.10">
    <property type="entry name" value="LysM domain"/>
    <property type="match status" value="1"/>
</dbReference>
<dbReference type="Pfam" id="PF04122">
    <property type="entry name" value="CW_binding_2"/>
    <property type="match status" value="3"/>
</dbReference>
<name>A0A424YEQ6_9FIRM</name>
<dbReference type="SUPFAM" id="SSF88713">
    <property type="entry name" value="Glycoside hydrolase/deacetylase"/>
    <property type="match status" value="1"/>
</dbReference>
<evidence type="ECO:0000259" key="1">
    <source>
        <dbReference type="PROSITE" id="PS51677"/>
    </source>
</evidence>
<dbReference type="InterPro" id="IPR002509">
    <property type="entry name" value="NODB_dom"/>
</dbReference>
<dbReference type="PROSITE" id="PS51782">
    <property type="entry name" value="LYSM"/>
    <property type="match status" value="1"/>
</dbReference>
<dbReference type="InterPro" id="IPR011330">
    <property type="entry name" value="Glyco_hydro/deAcase_b/a-brl"/>
</dbReference>
<comment type="caution">
    <text evidence="3">The sequence shown here is derived from an EMBL/GenBank/DDBJ whole genome shotgun (WGS) entry which is preliminary data.</text>
</comment>
<dbReference type="GO" id="GO:0016810">
    <property type="term" value="F:hydrolase activity, acting on carbon-nitrogen (but not peptide) bonds"/>
    <property type="evidence" value="ECO:0007669"/>
    <property type="project" value="InterPro"/>
</dbReference>
<dbReference type="Gene3D" id="3.20.20.370">
    <property type="entry name" value="Glycoside hydrolase/deacetylase"/>
    <property type="match status" value="1"/>
</dbReference>
<dbReference type="PANTHER" id="PTHR30032">
    <property type="entry name" value="N-ACETYLMURAMOYL-L-ALANINE AMIDASE-RELATED"/>
    <property type="match status" value="1"/>
</dbReference>
<feature type="domain" description="NodB homology" evidence="1">
    <location>
        <begin position="363"/>
        <end position="554"/>
    </location>
</feature>
<proteinExistence type="predicted"/>
<evidence type="ECO:0000259" key="2">
    <source>
        <dbReference type="PROSITE" id="PS51782"/>
    </source>
</evidence>
<dbReference type="InterPro" id="IPR051922">
    <property type="entry name" value="Bact_Sporulation_Assoc"/>
</dbReference>
<evidence type="ECO:0000313" key="3">
    <source>
        <dbReference type="EMBL" id="RQD76077.1"/>
    </source>
</evidence>
<dbReference type="CDD" id="cd00118">
    <property type="entry name" value="LysM"/>
    <property type="match status" value="1"/>
</dbReference>
<evidence type="ECO:0000313" key="4">
    <source>
        <dbReference type="Proteomes" id="UP000285138"/>
    </source>
</evidence>
<dbReference type="InterPro" id="IPR036779">
    <property type="entry name" value="LysM_dom_sf"/>
</dbReference>
<dbReference type="AlphaFoldDB" id="A0A424YEQ6"/>
<dbReference type="InterPro" id="IPR018392">
    <property type="entry name" value="LysM"/>
</dbReference>
<dbReference type="EMBL" id="QZAA01000131">
    <property type="protein sequence ID" value="RQD76077.1"/>
    <property type="molecule type" value="Genomic_DNA"/>
</dbReference>
<dbReference type="Gene3D" id="3.40.50.12090">
    <property type="match status" value="2"/>
</dbReference>
<sequence length="598" mass="66118">MRLMVTLFLTLFLLATLPVAFSSLPENIIEAQVTTSRIAGTDRYETAAKIARVGWKSAETVILARGDSFPDALAGTPLAYQREAPLLLTYPDKLNPHAKEELQRLNPDKVILLGGKEAISPQVEREVEDLGHIVVERIGGENRYQTARLIARELPATPTVILAYGGNFPDALAAASFAASRGYPILLSPTGELHLATKTALEEGEFTHTLLVGGTAVLSDSLLKDLPNPMRIAGKDRYETAVKIMRQLNPPTDKIYLARGTNFADALTGSALAAREKAPLLLVRPNSIPGPVKEVLQDKLAEHFVLLGGPAAITTGVEAQLRGEIPYTPIIYPGQKLIIPGKVVTTPSPSQVITRGTVEGKTKQIALTFDSGWLYEQTFPLLKVLDQQGVKATFFPRALWVYNKDKPASSYPYLAREIVKRGHTMGNHSLTHPDMRRLSEKEIRYEIKESTAIIKNITGVRPYLFRPPYGAYDHRVLKILGEEGYPYTIMWTIDTHDWASEIRGQKVTEDYIVKRVLDNATNNGIVLMHIGGKYTVGALPRIITGLRAKGYTFTTVDKMLPPPKREQYIYTVKAGDTLYRIAQNYGVTVEEIIKANKL</sequence>
<dbReference type="SUPFAM" id="SSF54106">
    <property type="entry name" value="LysM domain"/>
    <property type="match status" value="1"/>
</dbReference>
<protein>
    <submittedName>
        <fullName evidence="3">LysM peptidoglycan-binding domain-containing protein</fullName>
    </submittedName>
</protein>
<organism evidence="3 4">
    <name type="scientific">Candidatus Syntrophonatronum acetioxidans</name>
    <dbReference type="NCBI Taxonomy" id="1795816"/>
    <lineage>
        <taxon>Bacteria</taxon>
        <taxon>Bacillati</taxon>
        <taxon>Bacillota</taxon>
        <taxon>Clostridia</taxon>
        <taxon>Eubacteriales</taxon>
        <taxon>Syntrophomonadaceae</taxon>
        <taxon>Candidatus Syntrophonatronum</taxon>
    </lineage>
</organism>
<dbReference type="PROSITE" id="PS51677">
    <property type="entry name" value="NODB"/>
    <property type="match status" value="1"/>
</dbReference>
<dbReference type="SMART" id="SM00257">
    <property type="entry name" value="LysM"/>
    <property type="match status" value="1"/>
</dbReference>
<dbReference type="Pfam" id="PF01522">
    <property type="entry name" value="Polysacc_deac_1"/>
    <property type="match status" value="1"/>
</dbReference>
<dbReference type="InterPro" id="IPR007253">
    <property type="entry name" value="Cell_wall-bd_2"/>
</dbReference>
<dbReference type="Pfam" id="PF01476">
    <property type="entry name" value="LysM"/>
    <property type="match status" value="1"/>
</dbReference>
<reference evidence="3 4" key="1">
    <citation type="submission" date="2018-08" db="EMBL/GenBank/DDBJ databases">
        <title>The metabolism and importance of syntrophic acetate oxidation coupled to methane or sulfide production in haloalkaline environments.</title>
        <authorList>
            <person name="Timmers P.H.A."/>
            <person name="Vavourakis C.D."/>
            <person name="Sorokin D.Y."/>
            <person name="Sinninghe Damste J.S."/>
            <person name="Muyzer G."/>
            <person name="Stams A.J.M."/>
            <person name="Plugge C.M."/>
        </authorList>
    </citation>
    <scope>NUCLEOTIDE SEQUENCE [LARGE SCALE GENOMIC DNA]</scope>
    <source>
        <strain evidence="3">MSAO_Bac1</strain>
    </source>
</reference>
<gene>
    <name evidence="3" type="ORF">D5R97_04860</name>
</gene>
<feature type="domain" description="LysM" evidence="2">
    <location>
        <begin position="568"/>
        <end position="598"/>
    </location>
</feature>
<dbReference type="GO" id="GO:0005975">
    <property type="term" value="P:carbohydrate metabolic process"/>
    <property type="evidence" value="ECO:0007669"/>
    <property type="project" value="InterPro"/>
</dbReference>
<dbReference type="CDD" id="cd10917">
    <property type="entry name" value="CE4_NodB_like_6s_7s"/>
    <property type="match status" value="1"/>
</dbReference>
<dbReference type="PANTHER" id="PTHR30032:SF8">
    <property type="entry name" value="GERMINATION-SPECIFIC N-ACETYLMURAMOYL-L-ALANINE AMIDASE"/>
    <property type="match status" value="1"/>
</dbReference>